<reference evidence="2 3" key="1">
    <citation type="submission" date="2024-04" db="EMBL/GenBank/DDBJ databases">
        <authorList>
            <person name="Fracassetti M."/>
        </authorList>
    </citation>
    <scope>NUCLEOTIDE SEQUENCE [LARGE SCALE GENOMIC DNA]</scope>
</reference>
<dbReference type="AlphaFoldDB" id="A0AAV2FE85"/>
<protein>
    <submittedName>
        <fullName evidence="2">Uncharacterized protein</fullName>
    </submittedName>
</protein>
<evidence type="ECO:0000256" key="1">
    <source>
        <dbReference type="SAM" id="MobiDB-lite"/>
    </source>
</evidence>
<organism evidence="2 3">
    <name type="scientific">Linum trigynum</name>
    <dbReference type="NCBI Taxonomy" id="586398"/>
    <lineage>
        <taxon>Eukaryota</taxon>
        <taxon>Viridiplantae</taxon>
        <taxon>Streptophyta</taxon>
        <taxon>Embryophyta</taxon>
        <taxon>Tracheophyta</taxon>
        <taxon>Spermatophyta</taxon>
        <taxon>Magnoliopsida</taxon>
        <taxon>eudicotyledons</taxon>
        <taxon>Gunneridae</taxon>
        <taxon>Pentapetalae</taxon>
        <taxon>rosids</taxon>
        <taxon>fabids</taxon>
        <taxon>Malpighiales</taxon>
        <taxon>Linaceae</taxon>
        <taxon>Linum</taxon>
    </lineage>
</organism>
<accession>A0AAV2FE85</accession>
<keyword evidence="3" id="KW-1185">Reference proteome</keyword>
<gene>
    <name evidence="2" type="ORF">LTRI10_LOCUS36714</name>
</gene>
<name>A0AAV2FE85_9ROSI</name>
<feature type="region of interest" description="Disordered" evidence="1">
    <location>
        <begin position="1"/>
        <end position="31"/>
    </location>
</feature>
<dbReference type="Proteomes" id="UP001497516">
    <property type="component" value="Chromosome 6"/>
</dbReference>
<sequence length="154" mass="16761">MADDNSLGDVTGLGADGGGRRTNRRGWRRQVAGRAVGGGGRRWGGWWRGEEVEKPVARVAGEGRRGRDSRFVEGEEGAVLARRRWRGAQASARVGSDDVWFLAARRRNGWADCGRRCARREGVCRFWENGEAANKLGFLGVVLGGDGAGLWGCF</sequence>
<proteinExistence type="predicted"/>
<evidence type="ECO:0000313" key="3">
    <source>
        <dbReference type="Proteomes" id="UP001497516"/>
    </source>
</evidence>
<dbReference type="EMBL" id="OZ034819">
    <property type="protein sequence ID" value="CAL1396339.1"/>
    <property type="molecule type" value="Genomic_DNA"/>
</dbReference>
<evidence type="ECO:0000313" key="2">
    <source>
        <dbReference type="EMBL" id="CAL1396339.1"/>
    </source>
</evidence>